<dbReference type="EMBL" id="JACIVI010000001">
    <property type="protein sequence ID" value="MBB1160645.1"/>
    <property type="molecule type" value="Genomic_DNA"/>
</dbReference>
<gene>
    <name evidence="3" type="ORF">H4F90_01450</name>
</gene>
<name>A0A839HFL3_9BURK</name>
<dbReference type="RefSeq" id="WP_182660776.1">
    <property type="nucleotide sequence ID" value="NZ_JACIVI010000001.1"/>
</dbReference>
<feature type="region of interest" description="Disordered" evidence="1">
    <location>
        <begin position="442"/>
        <end position="486"/>
    </location>
</feature>
<comment type="caution">
    <text evidence="3">The sequence shown here is derived from an EMBL/GenBank/DDBJ whole genome shotgun (WGS) entry which is preliminary data.</text>
</comment>
<proteinExistence type="predicted"/>
<feature type="signal peptide" evidence="2">
    <location>
        <begin position="1"/>
        <end position="29"/>
    </location>
</feature>
<feature type="chain" id="PRO_5032294250" evidence="2">
    <location>
        <begin position="30"/>
        <end position="610"/>
    </location>
</feature>
<reference evidence="3 4" key="1">
    <citation type="submission" date="2020-08" db="EMBL/GenBank/DDBJ databases">
        <title>Aquariorum lacteus gen. nov., sp. nov., a new member of the family Comamonadaceae, isolated from freshwater aquarium.</title>
        <authorList>
            <person name="Chun S.-J."/>
        </authorList>
    </citation>
    <scope>NUCLEOTIDE SEQUENCE [LARGE SCALE GENOMIC DNA]</scope>
    <source>
        <strain evidence="3 4">SJAQ100</strain>
    </source>
</reference>
<feature type="compositionally biased region" description="Polar residues" evidence="1">
    <location>
        <begin position="446"/>
        <end position="469"/>
    </location>
</feature>
<organism evidence="3 4">
    <name type="scientific">Aquariibacter albus</name>
    <dbReference type="NCBI Taxonomy" id="2759899"/>
    <lineage>
        <taxon>Bacteria</taxon>
        <taxon>Pseudomonadati</taxon>
        <taxon>Pseudomonadota</taxon>
        <taxon>Betaproteobacteria</taxon>
        <taxon>Burkholderiales</taxon>
        <taxon>Sphaerotilaceae</taxon>
        <taxon>Aquariibacter</taxon>
    </lineage>
</organism>
<dbReference type="AlphaFoldDB" id="A0A839HFL3"/>
<evidence type="ECO:0000313" key="3">
    <source>
        <dbReference type="EMBL" id="MBB1160645.1"/>
    </source>
</evidence>
<sequence length="610" mass="65656">MNSQHVARIRNALLALGFFVLQSSNPALAEIDLGKIFRDAVNRARVDQGVPGRPPSYMPQGADAQQCTKAANWLALDVSNLPPEFAENGRFGAAAGRAPERRINYRPEKTGPLGEIKPSGLPRDNWLLEDSRFVAGFGKPYDQLSASDLQGLQKLGFDCRMMGRTPDGVMVDMGFFGRAFSQGIFPQYAKGVQSIRAARQEIRDAYAALGGLPPTDDGYKAYQAIAADAPRLRGFMSAADLDMFDPVMAEANERVAKPALERLARGYIETQRGYEGMVAIEALIAELTGGQRHSPRNNNPTVKALEAKQEEIALDLQKIERARVDALGSGLVGLERGVAYSNEIEPRYRKYIHIGPINALWEDFIKKRHAMIGAAQQDFGRRISQASSEADLNALVARYIPFELDQQTAAGTALLTKVAEQKDEIEKRRILGSSYAGSAAEKVASSGKNNTSSSKVNGAGKNQKTSVATDQADDEGPEPLAKGEPSESVMYDLVKKRFDDQAAKINELNQNCASGPQGNDVVGAMMCLGAMANKGLGGGEAIRITKFEKLGCDRASGKPGFICDYIIGTSGGITRAMGPTMAAIYGSGGAAQARFLKTKSGWIVFFGGSN</sequence>
<dbReference type="Proteomes" id="UP000586093">
    <property type="component" value="Unassembled WGS sequence"/>
</dbReference>
<keyword evidence="2" id="KW-0732">Signal</keyword>
<evidence type="ECO:0000256" key="1">
    <source>
        <dbReference type="SAM" id="MobiDB-lite"/>
    </source>
</evidence>
<accession>A0A839HFL3</accession>
<keyword evidence="4" id="KW-1185">Reference proteome</keyword>
<protein>
    <submittedName>
        <fullName evidence="3">Uncharacterized protein</fullName>
    </submittedName>
</protein>
<evidence type="ECO:0000256" key="2">
    <source>
        <dbReference type="SAM" id="SignalP"/>
    </source>
</evidence>
<evidence type="ECO:0000313" key="4">
    <source>
        <dbReference type="Proteomes" id="UP000586093"/>
    </source>
</evidence>